<proteinExistence type="inferred from homology"/>
<dbReference type="GO" id="GO:0031267">
    <property type="term" value="F:small GTPase binding"/>
    <property type="evidence" value="ECO:0007669"/>
    <property type="project" value="InterPro"/>
</dbReference>
<evidence type="ECO:0000256" key="12">
    <source>
        <dbReference type="ARBA" id="ARBA00022737"/>
    </source>
</evidence>
<evidence type="ECO:0000256" key="1">
    <source>
        <dbReference type="ARBA" id="ARBA00004123"/>
    </source>
</evidence>
<evidence type="ECO:0000313" key="26">
    <source>
        <dbReference type="Proteomes" id="UP000618051"/>
    </source>
</evidence>
<evidence type="ECO:0000256" key="7">
    <source>
        <dbReference type="ARBA" id="ARBA00022490"/>
    </source>
</evidence>
<keyword evidence="16 22" id="KW-0472">Membrane</keyword>
<dbReference type="GO" id="GO:0005635">
    <property type="term" value="C:nuclear envelope"/>
    <property type="evidence" value="ECO:0007669"/>
    <property type="project" value="TreeGrafter"/>
</dbReference>
<accession>A0A835NER9</accession>
<keyword evidence="15" id="KW-0007">Acetylation</keyword>
<feature type="domain" description="Importin N-terminal" evidence="23">
    <location>
        <begin position="126"/>
        <end position="198"/>
    </location>
</feature>
<dbReference type="EMBL" id="JADDUC010000344">
    <property type="protein sequence ID" value="KAG0114087.1"/>
    <property type="molecule type" value="Genomic_DNA"/>
</dbReference>
<dbReference type="Gene3D" id="3.80.10.10">
    <property type="entry name" value="Ribonuclease Inhibitor"/>
    <property type="match status" value="2"/>
</dbReference>
<dbReference type="InterPro" id="IPR001611">
    <property type="entry name" value="Leu-rich_rpt"/>
</dbReference>
<dbReference type="Proteomes" id="UP000618051">
    <property type="component" value="Unassembled WGS sequence"/>
</dbReference>
<dbReference type="InterPro" id="IPR016024">
    <property type="entry name" value="ARM-type_fold"/>
</dbReference>
<dbReference type="InterPro" id="IPR011989">
    <property type="entry name" value="ARM-like"/>
</dbReference>
<evidence type="ECO:0000256" key="14">
    <source>
        <dbReference type="ARBA" id="ARBA00022989"/>
    </source>
</evidence>
<keyword evidence="7" id="KW-0963">Cytoplasm</keyword>
<keyword evidence="10 22" id="KW-0812">Transmembrane</keyword>
<evidence type="ECO:0000256" key="13">
    <source>
        <dbReference type="ARBA" id="ARBA00022927"/>
    </source>
</evidence>
<feature type="transmembrane region" description="Helical" evidence="22">
    <location>
        <begin position="1557"/>
        <end position="1577"/>
    </location>
</feature>
<dbReference type="Pfam" id="PF13855">
    <property type="entry name" value="LRR_8"/>
    <property type="match status" value="4"/>
</dbReference>
<keyword evidence="26" id="KW-1185">Reference proteome</keyword>
<feature type="region of interest" description="Disordered" evidence="21">
    <location>
        <begin position="1"/>
        <end position="55"/>
    </location>
</feature>
<dbReference type="Gene3D" id="1.25.10.10">
    <property type="entry name" value="Leucine-rich Repeat Variant"/>
    <property type="match status" value="1"/>
</dbReference>
<sequence>GSTRPPRQPPCARATAARRQRAEGCGAPPPPPQAPPPPRLCRRSGAGSALVSRGSDVRAAPGRRWCSRGIRWSGLKNSFSAEQSLPLIRERLSAAVIFMDLNSASTVVLQVLTQATSQDTAVLKPAEEQLKQWETQPGFYSVLLNIFTNHSLDVNVRWLAVLYFKNGIDRYWRRVAPHALSEEEKTTLRAGLITNFNEPVNQIATQISVLIAKVARVDCPRQWPELIPTLVESVKVQDDLQQHRALLTFYHVTKTLASKRLAADRKLFYDVSNVMQYCRACRLRIVHACFFLSLAGRAQICAGDEAAAANSLERTLLSLKVLRKLTVHGFVEPHWNAEVMGFLHAVFERLKQFLECSRSIRAESICRDRLEKTIILFTKVLLDFLDQHPFSFTALIQRSLEFSVSYVFTEAGEGVVFEQFIVQCMNLIKMIVKNYAYKPSKNIEDSSPETLEAHKIKTAFFTYPTLMEICRRLVTHYFLLTKEELTMWEEDPESFTVEETGGDSWKYSLRPCTEVLFIDIFHEYNQTLTPVLLEMVHRSTNMENTNAILIKDAVYNAVGLAAYELFDSVDFDQWFKNQLLAELQVSHDSYKPIRRRVIWLIGQWISVKFKSDLRPVLYEAIRNLLQDRDLVVRIETATTLKTDQFLPYLESMFTLLFQLLQEVTQCDTKMHVLHVLSCVIERVNMQIRPYVGCLVQYLPLLWKQSEEHNMLRCAILTTLIHLVQGLGADSKNLYPFLLPVIQLSTDVSQPPHVYLLEDGLELWLVTLENCPCLTPELLRIFQNMSALLELSSENLKNCFKIINAYIFLSSSEFLQVYAADLCRSFCELLKDITTEGQVQVLKVVENVLKVNPVLGPQMFQPLLPSVFRGIIDGERYPVVMSTYLGIMGRVLLQNARFFSLLLSQMACELGQELDQILGNMIEMWVDRMDNITQPERRKLSALALLSLLPSLNGFLSKLLQTLEQKCECCSTQQYCLYKGFTDECSWSAYNIVQWTADCKITEIMNFTFGSEMSEKAKDRDMCVLQSSPLCPGAFLYIFNCFLLLLLQKEAFGCPSVCQLCTGRQVSCRNAGLSNIPWNLPKTTILVYLSGNNISHVTPNDLRGLQKLAALYMDNSSILYVHPKAFVEVPRLSFLHLSSNNIKRLDPGIFEGLSNLHCLYLQNNQIAFLPRGLFSDLLSVRYLTLQRNRLSVLGSGTFWGMISLQTLNLANNKISRISDSAFHHLENLAHLFLEGNNLALVPSNAIGRLKNLEKLSLSHNPIGSIQPFAFKGLNKLRYLSLKNVKLKCVAVNGFFGLNNLSQLILSYNDLENINSSTFTLLNNLMYLQLDRNKIASIGDGAFEKMGQSLKVLSLAFNNITELHPEVLKPLVSLTHLQVHSNPWNCSCKMLALLNWLASSSVSAKIHCQNPQRMRGRPVHYMKWAWFSSCIGPTAGPGSVPSLRSIGVHRSTATLLMAWHKGNRHSTLEQFVTAEAKYFAFWEGTTATSSTPLPYEEYAVEMPSQAVTVLSTLPVQIPAEILPTNRNVEEERLFTTDPAPVSLKTTLICTQQVEKLNQAFDILLAFFILACAVILFLTCKIIQFRQKLKVLENSGEKSIEYYGFYQPSRYNITDSVQSLTRKSVEHSELDQIRLLKRTASESQAQVILFEHSSFVIQDKFCGIINISVEGLHDVMTEDSETGTYKDCMLMSHFEEPKATEDEEPPTEQDRRKKMLALKDPVHTVSLQQFIYEKLKAQQELLGEQGFHALMETVDTEIVAQLQEFLQGF</sequence>
<comment type="subunit">
    <text evidence="18">Interacts with UBE2E3 and RPL12.</text>
</comment>
<reference evidence="25" key="3">
    <citation type="submission" date="2022-01" db="EMBL/GenBank/DDBJ databases">
        <authorList>
            <person name="Rubenstein D.R."/>
        </authorList>
    </citation>
    <scope>NUCLEOTIDE SEQUENCE</scope>
    <source>
        <strain evidence="25">SS15</strain>
        <tissue evidence="25">Liver</tissue>
    </source>
</reference>
<keyword evidence="9" id="KW-0433">Leucine-rich repeat</keyword>
<comment type="subcellular location">
    <subcellularLocation>
        <location evidence="2">Cell membrane</location>
    </subcellularLocation>
    <subcellularLocation>
        <location evidence="3">Cytoplasm</location>
    </subcellularLocation>
    <subcellularLocation>
        <location evidence="1">Nucleus</location>
    </subcellularLocation>
</comment>
<evidence type="ECO:0000256" key="15">
    <source>
        <dbReference type="ARBA" id="ARBA00022990"/>
    </source>
</evidence>
<evidence type="ECO:0000256" key="6">
    <source>
        <dbReference type="ARBA" id="ARBA00022475"/>
    </source>
</evidence>
<feature type="compositionally biased region" description="Pro residues" evidence="21">
    <location>
        <begin position="27"/>
        <end position="39"/>
    </location>
</feature>
<evidence type="ECO:0000256" key="5">
    <source>
        <dbReference type="ARBA" id="ARBA00022448"/>
    </source>
</evidence>
<keyword evidence="13" id="KW-0653">Protein transport</keyword>
<dbReference type="InterPro" id="IPR000483">
    <property type="entry name" value="Cys-rich_flank_reg_C"/>
</dbReference>
<comment type="caution">
    <text evidence="24">The sequence shown here is derived from an EMBL/GenBank/DDBJ whole genome shotgun (WGS) entry which is preliminary data.</text>
</comment>
<dbReference type="GO" id="GO:0005829">
    <property type="term" value="C:cytosol"/>
    <property type="evidence" value="ECO:0007669"/>
    <property type="project" value="TreeGrafter"/>
</dbReference>
<dbReference type="PROSITE" id="PS51450">
    <property type="entry name" value="LRR"/>
    <property type="match status" value="4"/>
</dbReference>
<dbReference type="SUPFAM" id="SSF48371">
    <property type="entry name" value="ARM repeat"/>
    <property type="match status" value="2"/>
</dbReference>
<keyword evidence="8" id="KW-0597">Phosphoprotein</keyword>
<dbReference type="FunFam" id="3.80.10.10:FF:001438">
    <property type="entry name" value="Uncharacterized protein"/>
    <property type="match status" value="1"/>
</dbReference>
<keyword evidence="6" id="KW-1003">Cell membrane</keyword>
<keyword evidence="12" id="KW-0677">Repeat</keyword>
<gene>
    <name evidence="25" type="ORF">IHE44_0011529</name>
    <name evidence="24" type="ORF">IHE44_008918</name>
</gene>
<dbReference type="SMART" id="SM00082">
    <property type="entry name" value="LRRCT"/>
    <property type="match status" value="1"/>
</dbReference>
<evidence type="ECO:0000256" key="3">
    <source>
        <dbReference type="ARBA" id="ARBA00004496"/>
    </source>
</evidence>
<keyword evidence="14 22" id="KW-1133">Transmembrane helix</keyword>
<dbReference type="InterPro" id="IPR001494">
    <property type="entry name" value="Importin-beta_N"/>
</dbReference>
<keyword evidence="5" id="KW-0813">Transport</keyword>
<dbReference type="GO" id="GO:0006606">
    <property type="term" value="P:protein import into nucleus"/>
    <property type="evidence" value="ECO:0007669"/>
    <property type="project" value="TreeGrafter"/>
</dbReference>
<protein>
    <recommendedName>
        <fullName evidence="19">Importin-11</fullName>
    </recommendedName>
    <alternativeName>
        <fullName evidence="20">Ran-binding protein 11</fullName>
    </alternativeName>
</protein>
<dbReference type="SUPFAM" id="SSF52058">
    <property type="entry name" value="L domain-like"/>
    <property type="match status" value="1"/>
</dbReference>
<evidence type="ECO:0000259" key="23">
    <source>
        <dbReference type="PROSITE" id="PS50166"/>
    </source>
</evidence>
<dbReference type="EMBL" id="JADDUC020000004">
    <property type="protein sequence ID" value="KAI1240081.1"/>
    <property type="molecule type" value="Genomic_DNA"/>
</dbReference>
<reference evidence="24" key="1">
    <citation type="submission" date="2020-10" db="EMBL/GenBank/DDBJ databases">
        <title>Feather gene expression reveals the developmental basis of iridescence in African starlings.</title>
        <authorList>
            <person name="Rubenstein D.R."/>
        </authorList>
    </citation>
    <scope>NUCLEOTIDE SEQUENCE</scope>
    <source>
        <strain evidence="24">SS15</strain>
        <tissue evidence="24">Liver</tissue>
    </source>
</reference>
<evidence type="ECO:0000313" key="25">
    <source>
        <dbReference type="EMBL" id="KAI1240081.1"/>
    </source>
</evidence>
<dbReference type="OrthoDB" id="361693at2759"/>
<evidence type="ECO:0000256" key="9">
    <source>
        <dbReference type="ARBA" id="ARBA00022614"/>
    </source>
</evidence>
<dbReference type="SMART" id="SM00369">
    <property type="entry name" value="LRR_TYP"/>
    <property type="match status" value="11"/>
</dbReference>
<dbReference type="PANTHER" id="PTHR10997">
    <property type="entry name" value="IMPORTIN-7, 8, 11"/>
    <property type="match status" value="1"/>
</dbReference>
<dbReference type="GO" id="GO:0005886">
    <property type="term" value="C:plasma membrane"/>
    <property type="evidence" value="ECO:0007669"/>
    <property type="project" value="UniProtKB-SubCell"/>
</dbReference>
<dbReference type="PROSITE" id="PS50166">
    <property type="entry name" value="IMPORTIN_B_NT"/>
    <property type="match status" value="1"/>
</dbReference>
<evidence type="ECO:0000256" key="20">
    <source>
        <dbReference type="ARBA" id="ARBA00077811"/>
    </source>
</evidence>
<dbReference type="PANTHER" id="PTHR10997:SF7">
    <property type="entry name" value="IMPORTIN-11"/>
    <property type="match status" value="1"/>
</dbReference>
<evidence type="ECO:0000256" key="4">
    <source>
        <dbReference type="ARBA" id="ARBA00007991"/>
    </source>
</evidence>
<evidence type="ECO:0000256" key="18">
    <source>
        <dbReference type="ARBA" id="ARBA00062902"/>
    </source>
</evidence>
<evidence type="ECO:0000256" key="11">
    <source>
        <dbReference type="ARBA" id="ARBA00022729"/>
    </source>
</evidence>
<dbReference type="InterPro" id="IPR058669">
    <property type="entry name" value="TPR_IPO7/11-like"/>
</dbReference>
<reference evidence="25 26" key="2">
    <citation type="journal article" date="2021" name="J. Hered.">
        <title>Feather Gene Expression Elucidates the Developmental Basis of Plumage Iridescence in African Starlings.</title>
        <authorList>
            <person name="Rubenstein D.R."/>
            <person name="Corvelo A."/>
            <person name="MacManes M.D."/>
            <person name="Maia R."/>
            <person name="Narzisi G."/>
            <person name="Rousaki A."/>
            <person name="Vandenabeele P."/>
            <person name="Shawkey M.D."/>
            <person name="Solomon J."/>
        </authorList>
    </citation>
    <scope>NUCLEOTIDE SEQUENCE [LARGE SCALE GENOMIC DNA]</scope>
    <source>
        <strain evidence="25">SS15</strain>
    </source>
</reference>
<dbReference type="Pfam" id="PF25758">
    <property type="entry name" value="TPR_IPO11"/>
    <property type="match status" value="2"/>
</dbReference>
<feature type="non-terminal residue" evidence="24">
    <location>
        <position position="1766"/>
    </location>
</feature>
<evidence type="ECO:0000256" key="2">
    <source>
        <dbReference type="ARBA" id="ARBA00004236"/>
    </source>
</evidence>
<keyword evidence="11" id="KW-0732">Signal</keyword>
<evidence type="ECO:0000256" key="8">
    <source>
        <dbReference type="ARBA" id="ARBA00022553"/>
    </source>
</evidence>
<keyword evidence="17" id="KW-0539">Nucleus</keyword>
<name>A0A835NER9_9PASS</name>
<evidence type="ECO:0000256" key="16">
    <source>
        <dbReference type="ARBA" id="ARBA00023136"/>
    </source>
</evidence>
<feature type="compositionally biased region" description="Low complexity" evidence="21">
    <location>
        <begin position="1"/>
        <end position="17"/>
    </location>
</feature>
<dbReference type="Pfam" id="PF03810">
    <property type="entry name" value="IBN_N"/>
    <property type="match status" value="1"/>
</dbReference>
<evidence type="ECO:0000313" key="24">
    <source>
        <dbReference type="EMBL" id="KAG0114087.1"/>
    </source>
</evidence>
<evidence type="ECO:0000256" key="22">
    <source>
        <dbReference type="SAM" id="Phobius"/>
    </source>
</evidence>
<dbReference type="InterPro" id="IPR032675">
    <property type="entry name" value="LRR_dom_sf"/>
</dbReference>
<evidence type="ECO:0000256" key="17">
    <source>
        <dbReference type="ARBA" id="ARBA00023242"/>
    </source>
</evidence>
<evidence type="ECO:0000256" key="10">
    <source>
        <dbReference type="ARBA" id="ARBA00022692"/>
    </source>
</evidence>
<dbReference type="InterPro" id="IPR003591">
    <property type="entry name" value="Leu-rich_rpt_typical-subtyp"/>
</dbReference>
<dbReference type="FunFam" id="1.25.10.10:FF:000116">
    <property type="entry name" value="importin-11 isoform X1"/>
    <property type="match status" value="1"/>
</dbReference>
<dbReference type="SMART" id="SM00913">
    <property type="entry name" value="IBN_N"/>
    <property type="match status" value="1"/>
</dbReference>
<evidence type="ECO:0000256" key="19">
    <source>
        <dbReference type="ARBA" id="ARBA00072254"/>
    </source>
</evidence>
<dbReference type="FunFam" id="3.80.10.10:FF:001367">
    <property type="entry name" value="Leucine-rich repeat-containing protein 70"/>
    <property type="match status" value="1"/>
</dbReference>
<comment type="similarity">
    <text evidence="4">Belongs to the importin beta family.</text>
</comment>
<evidence type="ECO:0000256" key="21">
    <source>
        <dbReference type="SAM" id="MobiDB-lite"/>
    </source>
</evidence>
<organism evidence="24">
    <name type="scientific">Lamprotornis superbus</name>
    <dbReference type="NCBI Taxonomy" id="245042"/>
    <lineage>
        <taxon>Eukaryota</taxon>
        <taxon>Metazoa</taxon>
        <taxon>Chordata</taxon>
        <taxon>Craniata</taxon>
        <taxon>Vertebrata</taxon>
        <taxon>Euteleostomi</taxon>
        <taxon>Archelosauria</taxon>
        <taxon>Archosauria</taxon>
        <taxon>Dinosauria</taxon>
        <taxon>Saurischia</taxon>
        <taxon>Theropoda</taxon>
        <taxon>Coelurosauria</taxon>
        <taxon>Aves</taxon>
        <taxon>Neognathae</taxon>
        <taxon>Neoaves</taxon>
        <taxon>Telluraves</taxon>
        <taxon>Australaves</taxon>
        <taxon>Passeriformes</taxon>
        <taxon>Sturnidae</taxon>
        <taxon>Lamprotornis</taxon>
    </lineage>
</organism>